<dbReference type="InterPro" id="IPR017853">
    <property type="entry name" value="GH"/>
</dbReference>
<keyword evidence="1" id="KW-0732">Signal</keyword>
<dbReference type="AlphaFoldDB" id="A0A2J6RS51"/>
<evidence type="ECO:0000256" key="1">
    <source>
        <dbReference type="SAM" id="SignalP"/>
    </source>
</evidence>
<evidence type="ECO:0000313" key="2">
    <source>
        <dbReference type="EMBL" id="PMD41349.1"/>
    </source>
</evidence>
<dbReference type="STRING" id="1149755.A0A2J6RS51"/>
<dbReference type="GO" id="GO:0016787">
    <property type="term" value="F:hydrolase activity"/>
    <property type="evidence" value="ECO:0007669"/>
    <property type="project" value="UniProtKB-KW"/>
</dbReference>
<dbReference type="Proteomes" id="UP000235786">
    <property type="component" value="Unassembled WGS sequence"/>
</dbReference>
<feature type="chain" id="PRO_5014319551" evidence="1">
    <location>
        <begin position="19"/>
        <end position="464"/>
    </location>
</feature>
<reference evidence="2 3" key="1">
    <citation type="submission" date="2016-04" db="EMBL/GenBank/DDBJ databases">
        <title>A degradative enzymes factory behind the ericoid mycorrhizal symbiosis.</title>
        <authorList>
            <consortium name="DOE Joint Genome Institute"/>
            <person name="Martino E."/>
            <person name="Morin E."/>
            <person name="Grelet G."/>
            <person name="Kuo A."/>
            <person name="Kohler A."/>
            <person name="Daghino S."/>
            <person name="Barry K."/>
            <person name="Choi C."/>
            <person name="Cichocki N."/>
            <person name="Clum A."/>
            <person name="Copeland A."/>
            <person name="Hainaut M."/>
            <person name="Haridas S."/>
            <person name="Labutti K."/>
            <person name="Lindquist E."/>
            <person name="Lipzen A."/>
            <person name="Khouja H.-R."/>
            <person name="Murat C."/>
            <person name="Ohm R."/>
            <person name="Olson A."/>
            <person name="Spatafora J."/>
            <person name="Veneault-Fourrey C."/>
            <person name="Henrissat B."/>
            <person name="Grigoriev I."/>
            <person name="Martin F."/>
            <person name="Perotto S."/>
        </authorList>
    </citation>
    <scope>NUCLEOTIDE SEQUENCE [LARGE SCALE GENOMIC DNA]</scope>
    <source>
        <strain evidence="2 3">F</strain>
    </source>
</reference>
<proteinExistence type="predicted"/>
<protein>
    <submittedName>
        <fullName evidence="2">Glycoside hydrolase family 39 protein</fullName>
    </submittedName>
</protein>
<accession>A0A2J6RS51</accession>
<dbReference type="Gene3D" id="3.20.20.80">
    <property type="entry name" value="Glycosidases"/>
    <property type="match status" value="1"/>
</dbReference>
<name>A0A2J6RS51_HYAVF</name>
<feature type="signal peptide" evidence="1">
    <location>
        <begin position="1"/>
        <end position="18"/>
    </location>
</feature>
<keyword evidence="3" id="KW-1185">Reference proteome</keyword>
<gene>
    <name evidence="2" type="ORF">L207DRAFT_565247</name>
</gene>
<dbReference type="SUPFAM" id="SSF51445">
    <property type="entry name" value="(Trans)glycosidases"/>
    <property type="match status" value="1"/>
</dbReference>
<organism evidence="2 3">
    <name type="scientific">Hyaloscypha variabilis (strain UAMH 11265 / GT02V1 / F)</name>
    <name type="common">Meliniomyces variabilis</name>
    <dbReference type="NCBI Taxonomy" id="1149755"/>
    <lineage>
        <taxon>Eukaryota</taxon>
        <taxon>Fungi</taxon>
        <taxon>Dikarya</taxon>
        <taxon>Ascomycota</taxon>
        <taxon>Pezizomycotina</taxon>
        <taxon>Leotiomycetes</taxon>
        <taxon>Helotiales</taxon>
        <taxon>Hyaloscyphaceae</taxon>
        <taxon>Hyaloscypha</taxon>
        <taxon>Hyaloscypha variabilis</taxon>
    </lineage>
</organism>
<keyword evidence="2" id="KW-0378">Hydrolase</keyword>
<dbReference type="OrthoDB" id="3445803at2759"/>
<evidence type="ECO:0000313" key="3">
    <source>
        <dbReference type="Proteomes" id="UP000235786"/>
    </source>
</evidence>
<dbReference type="EMBL" id="KZ613944">
    <property type="protein sequence ID" value="PMD41349.1"/>
    <property type="molecule type" value="Genomic_DNA"/>
</dbReference>
<sequence length="464" mass="51348">MMLRNLFLALLSATLVVGGPNAIGKRQSGTSVVNLGNNTGTPEHLASGVLYGIPDTANQIPDHFYTDMGFNYARAGGAQVPAPGRGWIWGLTEYKNRFASALSNYKTARKYNANFIFLIHDLWGADGTQNSSAPYPGDNGDWTSWDAYLTQWISDMNANDATAGLSVDLWNEPDLTGFWDRSQAQYLQMWGRTWHRLRAEWPSVLLTGPAYAGSPSSSNTWWTEFCSFVKSNASVPDQWVWHMEGGGGDMESTYGELQVLLKTYGLPNNPVNIDEYSTYPEQVPSGSAWWIAQLERINAHGLRGNWLSGWALHDFLASLLSKPNAGTSSYSETATGYFPVGDYQVYKYYNLNMTGYRVGTIPSADLALDTYVTVGSSLVKILCGVRIETGTWQITVNDLSAVGLPTSGTLDIHTYEFYTNGYYAEVDAPLDLGWYEHTYSGNSVTFPIYQVNTTTAYAFEFYVG</sequence>